<keyword evidence="1" id="KW-0472">Membrane</keyword>
<protein>
    <submittedName>
        <fullName evidence="3">DUF2231 domain-containing protein</fullName>
    </submittedName>
</protein>
<dbReference type="EMBL" id="JANKHG010000018">
    <property type="protein sequence ID" value="MCR2747437.1"/>
    <property type="molecule type" value="Genomic_DNA"/>
</dbReference>
<proteinExistence type="predicted"/>
<dbReference type="Proteomes" id="UP001165267">
    <property type="component" value="Unassembled WGS sequence"/>
</dbReference>
<feature type="transmembrane region" description="Helical" evidence="1">
    <location>
        <begin position="80"/>
        <end position="101"/>
    </location>
</feature>
<name>A0ABT1XMD9_9BURK</name>
<dbReference type="Pfam" id="PF09990">
    <property type="entry name" value="DUF2231"/>
    <property type="match status" value="1"/>
</dbReference>
<keyword evidence="4" id="KW-1185">Reference proteome</keyword>
<keyword evidence="1" id="KW-0812">Transmembrane</keyword>
<gene>
    <name evidence="3" type="ORF">NSP04_12320</name>
</gene>
<sequence length="158" mass="16949">MKAKALFLGHPIHQMLIVFPLGLLGTAVIFDVIYLVTELSTMAIVSYWMLTAGLVGAMFAIPFGMMDYSKIPPDTRAKRIGLMHGVGNAVVSVLFIVSWYLREADTLPTATAMAWSFAGVALALVTAWWGGELVSRLGIGVYSDASPNAGSSLDVPRD</sequence>
<evidence type="ECO:0000313" key="3">
    <source>
        <dbReference type="EMBL" id="MCR2747437.1"/>
    </source>
</evidence>
<accession>A0ABT1XMD9</accession>
<feature type="domain" description="DUF2231" evidence="2">
    <location>
        <begin position="9"/>
        <end position="141"/>
    </location>
</feature>
<organism evidence="3 4">
    <name type="scientific">Limnobacter parvus</name>
    <dbReference type="NCBI Taxonomy" id="2939690"/>
    <lineage>
        <taxon>Bacteria</taxon>
        <taxon>Pseudomonadati</taxon>
        <taxon>Pseudomonadota</taxon>
        <taxon>Betaproteobacteria</taxon>
        <taxon>Burkholderiales</taxon>
        <taxon>Burkholderiaceae</taxon>
        <taxon>Limnobacter</taxon>
    </lineage>
</organism>
<evidence type="ECO:0000313" key="4">
    <source>
        <dbReference type="Proteomes" id="UP001165267"/>
    </source>
</evidence>
<feature type="transmembrane region" description="Helical" evidence="1">
    <location>
        <begin position="113"/>
        <end position="131"/>
    </location>
</feature>
<dbReference type="InterPro" id="IPR019251">
    <property type="entry name" value="DUF2231_TM"/>
</dbReference>
<keyword evidence="1" id="KW-1133">Transmembrane helix</keyword>
<evidence type="ECO:0000256" key="1">
    <source>
        <dbReference type="SAM" id="Phobius"/>
    </source>
</evidence>
<feature type="transmembrane region" description="Helical" evidence="1">
    <location>
        <begin position="47"/>
        <end position="68"/>
    </location>
</feature>
<feature type="transmembrane region" description="Helical" evidence="1">
    <location>
        <begin position="12"/>
        <end position="35"/>
    </location>
</feature>
<dbReference type="RefSeq" id="WP_257512650.1">
    <property type="nucleotide sequence ID" value="NZ_JANKHG010000018.1"/>
</dbReference>
<reference evidence="3" key="1">
    <citation type="submission" date="2022-07" db="EMBL/GenBank/DDBJ databases">
        <authorList>
            <person name="Xamxidin M."/>
        </authorList>
    </citation>
    <scope>NUCLEOTIDE SEQUENCE</scope>
    <source>
        <strain evidence="3">YS8-69</strain>
    </source>
</reference>
<evidence type="ECO:0000259" key="2">
    <source>
        <dbReference type="Pfam" id="PF09990"/>
    </source>
</evidence>
<comment type="caution">
    <text evidence="3">The sequence shown here is derived from an EMBL/GenBank/DDBJ whole genome shotgun (WGS) entry which is preliminary data.</text>
</comment>